<dbReference type="Gene3D" id="1.10.8.60">
    <property type="match status" value="1"/>
</dbReference>
<dbReference type="Pfam" id="PF10431">
    <property type="entry name" value="ClpB_D2-small"/>
    <property type="match status" value="1"/>
</dbReference>
<dbReference type="Gene3D" id="3.40.50.300">
    <property type="entry name" value="P-loop containing nucleotide triphosphate hydrolases"/>
    <property type="match status" value="3"/>
</dbReference>
<dbReference type="Proteomes" id="UP000271125">
    <property type="component" value="Unassembled WGS sequence"/>
</dbReference>
<reference evidence="10 11" key="1">
    <citation type="submission" date="2018-06" db="EMBL/GenBank/DDBJ databases">
        <title>Extensive metabolic versatility and redundancy in microbially diverse, dynamic hydrothermal sediments.</title>
        <authorList>
            <person name="Dombrowski N."/>
            <person name="Teske A."/>
            <person name="Baker B.J."/>
        </authorList>
    </citation>
    <scope>NUCLEOTIDE SEQUENCE [LARGE SCALE GENOMIC DNA]</scope>
    <source>
        <strain evidence="10">B10_G13</strain>
    </source>
</reference>
<feature type="domain" description="AAA+ ATPase" evidence="8">
    <location>
        <begin position="340"/>
        <end position="508"/>
    </location>
</feature>
<feature type="domain" description="Clp ATPase C-terminal" evidence="9">
    <location>
        <begin position="507"/>
        <end position="596"/>
    </location>
</feature>
<gene>
    <name evidence="10" type="ORF">DRP43_05840</name>
</gene>
<keyword evidence="7" id="KW-0175">Coiled coil</keyword>
<dbReference type="InterPro" id="IPR001270">
    <property type="entry name" value="ClpA/B"/>
</dbReference>
<dbReference type="FunFam" id="3.40.50.300:FF:000025">
    <property type="entry name" value="ATP-dependent Clp protease subunit"/>
    <property type="match status" value="1"/>
</dbReference>
<dbReference type="AlphaFoldDB" id="A0A660SC13"/>
<dbReference type="Pfam" id="PF07724">
    <property type="entry name" value="AAA_2"/>
    <property type="match status" value="1"/>
</dbReference>
<dbReference type="GO" id="GO:0016887">
    <property type="term" value="F:ATP hydrolysis activity"/>
    <property type="evidence" value="ECO:0007669"/>
    <property type="project" value="InterPro"/>
</dbReference>
<evidence type="ECO:0000256" key="1">
    <source>
        <dbReference type="ARBA" id="ARBA00008675"/>
    </source>
</evidence>
<dbReference type="FunFam" id="3.40.50.300:FF:000120">
    <property type="entry name" value="ATP-dependent chaperone ClpB"/>
    <property type="match status" value="1"/>
</dbReference>
<comment type="similarity">
    <text evidence="1">Belongs to the ClpA/ClpB family.</text>
</comment>
<dbReference type="InterPro" id="IPR028299">
    <property type="entry name" value="ClpA/B_CS2"/>
</dbReference>
<evidence type="ECO:0000256" key="6">
    <source>
        <dbReference type="ARBA" id="ARBA00026057"/>
    </source>
</evidence>
<evidence type="ECO:0000256" key="3">
    <source>
        <dbReference type="ARBA" id="ARBA00022741"/>
    </source>
</evidence>
<dbReference type="InterPro" id="IPR019489">
    <property type="entry name" value="Clp_ATPase_C"/>
</dbReference>
<keyword evidence="3" id="KW-0547">Nucleotide-binding</keyword>
<protein>
    <submittedName>
        <fullName evidence="10">Type VI secretion system ATPase TssH</fullName>
    </submittedName>
</protein>
<evidence type="ECO:0000313" key="11">
    <source>
        <dbReference type="Proteomes" id="UP000271125"/>
    </source>
</evidence>
<dbReference type="InterPro" id="IPR050130">
    <property type="entry name" value="ClpA_ClpB"/>
</dbReference>
<evidence type="ECO:0000256" key="4">
    <source>
        <dbReference type="ARBA" id="ARBA00022840"/>
    </source>
</evidence>
<evidence type="ECO:0000313" key="10">
    <source>
        <dbReference type="EMBL" id="RKX68299.1"/>
    </source>
</evidence>
<evidence type="ECO:0000256" key="2">
    <source>
        <dbReference type="ARBA" id="ARBA00022737"/>
    </source>
</evidence>
<dbReference type="CDD" id="cd19499">
    <property type="entry name" value="RecA-like_ClpB_Hsp104-like"/>
    <property type="match status" value="1"/>
</dbReference>
<dbReference type="PROSITE" id="PS00871">
    <property type="entry name" value="CLPAB_2"/>
    <property type="match status" value="1"/>
</dbReference>
<evidence type="ECO:0000256" key="7">
    <source>
        <dbReference type="SAM" id="Coils"/>
    </source>
</evidence>
<keyword evidence="2" id="KW-0677">Repeat</keyword>
<dbReference type="InterPro" id="IPR003959">
    <property type="entry name" value="ATPase_AAA_core"/>
</dbReference>
<dbReference type="SUPFAM" id="SSF52540">
    <property type="entry name" value="P-loop containing nucleoside triphosphate hydrolases"/>
    <property type="match status" value="2"/>
</dbReference>
<dbReference type="InterPro" id="IPR003593">
    <property type="entry name" value="AAA+_ATPase"/>
</dbReference>
<dbReference type="EMBL" id="QNBD01000290">
    <property type="protein sequence ID" value="RKX68299.1"/>
    <property type="molecule type" value="Genomic_DNA"/>
</dbReference>
<dbReference type="SMART" id="SM01086">
    <property type="entry name" value="ClpB_D2-small"/>
    <property type="match status" value="1"/>
</dbReference>
<keyword evidence="5" id="KW-0143">Chaperone</keyword>
<proteinExistence type="inferred from homology"/>
<dbReference type="GO" id="GO:0034605">
    <property type="term" value="P:cellular response to heat"/>
    <property type="evidence" value="ECO:0007669"/>
    <property type="project" value="TreeGrafter"/>
</dbReference>
<dbReference type="InterPro" id="IPR027417">
    <property type="entry name" value="P-loop_NTPase"/>
</dbReference>
<dbReference type="Pfam" id="PF17871">
    <property type="entry name" value="AAA_lid_9"/>
    <property type="match status" value="1"/>
</dbReference>
<comment type="caution">
    <text evidence="10">The sequence shown here is derived from an EMBL/GenBank/DDBJ whole genome shotgun (WGS) entry which is preliminary data.</text>
</comment>
<dbReference type="GO" id="GO:0005737">
    <property type="term" value="C:cytoplasm"/>
    <property type="evidence" value="ECO:0007669"/>
    <property type="project" value="TreeGrafter"/>
</dbReference>
<evidence type="ECO:0000259" key="9">
    <source>
        <dbReference type="SMART" id="SM01086"/>
    </source>
</evidence>
<evidence type="ECO:0000259" key="8">
    <source>
        <dbReference type="SMART" id="SM00382"/>
    </source>
</evidence>
<dbReference type="InterPro" id="IPR041546">
    <property type="entry name" value="ClpA/ClpB_AAA_lid"/>
</dbReference>
<accession>A0A660SC13</accession>
<dbReference type="PANTHER" id="PTHR11638">
    <property type="entry name" value="ATP-DEPENDENT CLP PROTEASE"/>
    <property type="match status" value="1"/>
</dbReference>
<dbReference type="PANTHER" id="PTHR11638:SF18">
    <property type="entry name" value="HEAT SHOCK PROTEIN 104"/>
    <property type="match status" value="1"/>
</dbReference>
<name>A0A660SC13_UNCT6</name>
<feature type="coiled-coil region" evidence="7">
    <location>
        <begin position="205"/>
        <end position="280"/>
    </location>
</feature>
<organism evidence="10 11">
    <name type="scientific">candidate division TA06 bacterium</name>
    <dbReference type="NCBI Taxonomy" id="2250710"/>
    <lineage>
        <taxon>Bacteria</taxon>
        <taxon>Bacteria division TA06</taxon>
    </lineage>
</organism>
<dbReference type="InterPro" id="IPR018368">
    <property type="entry name" value="ClpA/B_CS1"/>
</dbReference>
<evidence type="ECO:0000256" key="5">
    <source>
        <dbReference type="ARBA" id="ARBA00023186"/>
    </source>
</evidence>
<feature type="coiled-coil region" evidence="7">
    <location>
        <begin position="145"/>
        <end position="172"/>
    </location>
</feature>
<sequence length="608" mass="69760">AVLKEVQAAEGKIILFIDELHTVVGAGAAEGAVDASNMLKPALARGELHCIGATTLNEYRKYIEKDAALERRFQPIMVFEPDVSDTISILRGIKEKYEIHHGVKIKDSAIIAAATLSERYITDRFLPDKAIDLIDEACAHIRLQIDSLPAELDEIERKIRQLQIENHSLRKEKDTKSIDRQKEIQKKLAVLQEKSNHIRTRWNLEKEIISNTRRLKEEIDRAKIEMQKAEREGNLTKAAELKYGRLRELTRKLEEKNYKLENLQKETRILKEEIDENDVAEIVSKWTHIPVSKMLESETDKLLRMEEELHKRVVGQDEAINAVANAIRRNRAGISPEHRPIGSFMFLGPTGVGKTELAKTLSKFLFNSEKAMIRIDMSEYMERHTVSKLVGAPPGYVGYEEGGQLTEAVRRRPYSVILFDEIEKAHHDVFNILLQIMEDGRLTDGQGRTVDFSNTAIIMTSNIASEQIFNEDSKNEVSRPVLMKALQSHFRPEFLNRLDEIIIFHRLTENDLVKILDIQIADLQERLSHQGMELEISEPAKKYLTQHGFDPQYGARPLKRLIQKEIENKIAIELLKVPYTNQNTVQDSDKTDRVFIDIKNGKIFVLVK</sequence>
<dbReference type="GO" id="GO:0005524">
    <property type="term" value="F:ATP binding"/>
    <property type="evidence" value="ECO:0007669"/>
    <property type="project" value="UniProtKB-KW"/>
</dbReference>
<dbReference type="PRINTS" id="PR00300">
    <property type="entry name" value="CLPPROTEASEA"/>
</dbReference>
<keyword evidence="4" id="KW-0067">ATP-binding</keyword>
<feature type="non-terminal residue" evidence="10">
    <location>
        <position position="1"/>
    </location>
</feature>
<comment type="subunit">
    <text evidence="6">Homohexamer. The oligomerization is ATP-dependent.</text>
</comment>
<dbReference type="PROSITE" id="PS00870">
    <property type="entry name" value="CLPAB_1"/>
    <property type="match status" value="1"/>
</dbReference>
<dbReference type="SMART" id="SM00382">
    <property type="entry name" value="AAA"/>
    <property type="match status" value="1"/>
</dbReference>